<feature type="compositionally biased region" description="Low complexity" evidence="8">
    <location>
        <begin position="369"/>
        <end position="384"/>
    </location>
</feature>
<dbReference type="OrthoDB" id="2111841at2759"/>
<evidence type="ECO:0000313" key="10">
    <source>
        <dbReference type="Proteomes" id="UP000054558"/>
    </source>
</evidence>
<feature type="region of interest" description="Disordered" evidence="8">
    <location>
        <begin position="269"/>
        <end position="292"/>
    </location>
</feature>
<evidence type="ECO:0000256" key="7">
    <source>
        <dbReference type="ARBA" id="ARBA00023239"/>
    </source>
</evidence>
<dbReference type="STRING" id="105231.A0A1Y1I377"/>
<dbReference type="GO" id="GO:0016829">
    <property type="term" value="F:lyase activity"/>
    <property type="evidence" value="ECO:0007669"/>
    <property type="project" value="UniProtKB-KW"/>
</dbReference>
<dbReference type="GO" id="GO:0006508">
    <property type="term" value="P:proteolysis"/>
    <property type="evidence" value="ECO:0007669"/>
    <property type="project" value="UniProtKB-KW"/>
</dbReference>
<keyword evidence="2" id="KW-0645">Protease</keyword>
<accession>A0A1Y1I377</accession>
<evidence type="ECO:0000256" key="5">
    <source>
        <dbReference type="ARBA" id="ARBA00023124"/>
    </source>
</evidence>
<feature type="compositionally biased region" description="Basic and acidic residues" evidence="8">
    <location>
        <begin position="444"/>
        <end position="471"/>
    </location>
</feature>
<feature type="compositionally biased region" description="Low complexity" evidence="8">
    <location>
        <begin position="350"/>
        <end position="361"/>
    </location>
</feature>
<keyword evidence="4" id="KW-0378">Hydrolase</keyword>
<keyword evidence="10" id="KW-1185">Reference proteome</keyword>
<dbReference type="AlphaFoldDB" id="A0A1Y1I377"/>
<feature type="region of interest" description="Disordered" evidence="8">
    <location>
        <begin position="437"/>
        <end position="542"/>
    </location>
</feature>
<feature type="compositionally biased region" description="Basic and acidic residues" evidence="8">
    <location>
        <begin position="272"/>
        <end position="281"/>
    </location>
</feature>
<gene>
    <name evidence="9" type="ORF">KFL_001880060</name>
</gene>
<evidence type="ECO:0008006" key="11">
    <source>
        <dbReference type="Google" id="ProtNLM"/>
    </source>
</evidence>
<keyword evidence="7" id="KW-0456">Lyase</keyword>
<keyword evidence="3" id="KW-0227">DNA damage</keyword>
<protein>
    <recommendedName>
        <fullName evidence="11">Embryonic stem cell-specific 5-hydroxymethylcytosine-binding protein</fullName>
    </recommendedName>
</protein>
<dbReference type="InterPro" id="IPR036590">
    <property type="entry name" value="SRAP-like"/>
</dbReference>
<feature type="compositionally biased region" description="Basic and acidic residues" evidence="8">
    <location>
        <begin position="51"/>
        <end position="69"/>
    </location>
</feature>
<evidence type="ECO:0000256" key="2">
    <source>
        <dbReference type="ARBA" id="ARBA00022670"/>
    </source>
</evidence>
<dbReference type="PANTHER" id="PTHR13604:SF0">
    <property type="entry name" value="ABASIC SITE PROCESSING PROTEIN HMCES"/>
    <property type="match status" value="1"/>
</dbReference>
<name>A0A1Y1I377_KLENI</name>
<dbReference type="InterPro" id="IPR003738">
    <property type="entry name" value="SRAP"/>
</dbReference>
<dbReference type="Proteomes" id="UP000054558">
    <property type="component" value="Unassembled WGS sequence"/>
</dbReference>
<keyword evidence="5" id="KW-0190">Covalent protein-DNA linkage</keyword>
<dbReference type="OMA" id="INAQCES"/>
<dbReference type="PANTHER" id="PTHR13604">
    <property type="entry name" value="DC12-RELATED"/>
    <property type="match status" value="1"/>
</dbReference>
<evidence type="ECO:0000313" key="9">
    <source>
        <dbReference type="EMBL" id="GAQ84412.1"/>
    </source>
</evidence>
<evidence type="ECO:0000256" key="8">
    <source>
        <dbReference type="SAM" id="MobiDB-lite"/>
    </source>
</evidence>
<dbReference type="Pfam" id="PF02586">
    <property type="entry name" value="SRAP"/>
    <property type="match status" value="1"/>
</dbReference>
<dbReference type="GO" id="GO:0106300">
    <property type="term" value="P:protein-DNA covalent cross-linking repair"/>
    <property type="evidence" value="ECO:0007669"/>
    <property type="project" value="InterPro"/>
</dbReference>
<dbReference type="GO" id="GO:0008233">
    <property type="term" value="F:peptidase activity"/>
    <property type="evidence" value="ECO:0007669"/>
    <property type="project" value="UniProtKB-KW"/>
</dbReference>
<feature type="region of interest" description="Disordered" evidence="8">
    <location>
        <begin position="49"/>
        <end position="72"/>
    </location>
</feature>
<evidence type="ECO:0000256" key="4">
    <source>
        <dbReference type="ARBA" id="ARBA00022801"/>
    </source>
</evidence>
<evidence type="ECO:0000256" key="6">
    <source>
        <dbReference type="ARBA" id="ARBA00023125"/>
    </source>
</evidence>
<reference evidence="9 10" key="1">
    <citation type="journal article" date="2014" name="Nat. Commun.">
        <title>Klebsormidium flaccidum genome reveals primary factors for plant terrestrial adaptation.</title>
        <authorList>
            <person name="Hori K."/>
            <person name="Maruyama F."/>
            <person name="Fujisawa T."/>
            <person name="Togashi T."/>
            <person name="Yamamoto N."/>
            <person name="Seo M."/>
            <person name="Sato S."/>
            <person name="Yamada T."/>
            <person name="Mori H."/>
            <person name="Tajima N."/>
            <person name="Moriyama T."/>
            <person name="Ikeuchi M."/>
            <person name="Watanabe M."/>
            <person name="Wada H."/>
            <person name="Kobayashi K."/>
            <person name="Saito M."/>
            <person name="Masuda T."/>
            <person name="Sasaki-Sekimoto Y."/>
            <person name="Mashiguchi K."/>
            <person name="Awai K."/>
            <person name="Shimojima M."/>
            <person name="Masuda S."/>
            <person name="Iwai M."/>
            <person name="Nobusawa T."/>
            <person name="Narise T."/>
            <person name="Kondo S."/>
            <person name="Saito H."/>
            <person name="Sato R."/>
            <person name="Murakawa M."/>
            <person name="Ihara Y."/>
            <person name="Oshima-Yamada Y."/>
            <person name="Ohtaka K."/>
            <person name="Satoh M."/>
            <person name="Sonobe K."/>
            <person name="Ishii M."/>
            <person name="Ohtani R."/>
            <person name="Kanamori-Sato M."/>
            <person name="Honoki R."/>
            <person name="Miyazaki D."/>
            <person name="Mochizuki H."/>
            <person name="Umetsu J."/>
            <person name="Higashi K."/>
            <person name="Shibata D."/>
            <person name="Kamiya Y."/>
            <person name="Sato N."/>
            <person name="Nakamura Y."/>
            <person name="Tabata S."/>
            <person name="Ida S."/>
            <person name="Kurokawa K."/>
            <person name="Ohta H."/>
        </authorList>
    </citation>
    <scope>NUCLEOTIDE SEQUENCE [LARGE SCALE GENOMIC DNA]</scope>
    <source>
        <strain evidence="9 10">NIES-2285</strain>
    </source>
</reference>
<sequence>MCGRARCTLDPGLVARATGVPPDKWVDKEKYHPSYNFSPGRYAPILRNARKSADASEAKEDGEEPKAAESDVPPERIIQCMKWGLVPSFTKKDEKPDFFRMFNARGESIHERAAFRRLLPRSRCVAMAEGFYEWKKDEKSKAKQPYYIHYKDESRPLLFAALCDRWEDAEGNVLHTYTIVTTRVSKALEWLHDRMPVILSTQSEVDTWLRPELPVEKVLQLAKPYESPDLVWHPVTSEIGKPSFDSPACVKEVTPTTAATSAIASLFKKAAKPSEAKDRPNSDAGPKLETAEEEKAFAAAVIPDRDVSKALGKRKDRSEGEVNDDRPEPGLGASGEGALPSGTGVNASDAGVNTAGAGVNAPKASGWTSEAGGRASEASGRASEVGSKASDAVGSAFEAASEKAGAASDAITDAVGGVVTEAIGAFGSAAERLAESVGVTASNKGEDKAEGVDLLRDHERGPVESTGHQEEAGEPTGTGKDGRKKEDQEKEAPGQWRSRAPGPSPKSEKKRGQGKSAARPVGTHVEPSPKKQKTLTAFFTKQ</sequence>
<evidence type="ECO:0000256" key="1">
    <source>
        <dbReference type="ARBA" id="ARBA00008136"/>
    </source>
</evidence>
<dbReference type="Gene3D" id="3.90.1680.10">
    <property type="entry name" value="SOS response associated peptidase-like"/>
    <property type="match status" value="1"/>
</dbReference>
<dbReference type="EMBL" id="DF237137">
    <property type="protein sequence ID" value="GAQ84412.1"/>
    <property type="molecule type" value="Genomic_DNA"/>
</dbReference>
<evidence type="ECO:0000256" key="3">
    <source>
        <dbReference type="ARBA" id="ARBA00022763"/>
    </source>
</evidence>
<feature type="compositionally biased region" description="Basic and acidic residues" evidence="8">
    <location>
        <begin position="316"/>
        <end position="328"/>
    </location>
</feature>
<feature type="compositionally biased region" description="Basic and acidic residues" evidence="8">
    <location>
        <begin position="480"/>
        <end position="492"/>
    </location>
</feature>
<dbReference type="SUPFAM" id="SSF143081">
    <property type="entry name" value="BB1717-like"/>
    <property type="match status" value="1"/>
</dbReference>
<comment type="similarity">
    <text evidence="1">Belongs to the SOS response-associated peptidase family.</text>
</comment>
<feature type="region of interest" description="Disordered" evidence="8">
    <location>
        <begin position="308"/>
        <end position="394"/>
    </location>
</feature>
<organism evidence="9 10">
    <name type="scientific">Klebsormidium nitens</name>
    <name type="common">Green alga</name>
    <name type="synonym">Ulothrix nitens</name>
    <dbReference type="NCBI Taxonomy" id="105231"/>
    <lineage>
        <taxon>Eukaryota</taxon>
        <taxon>Viridiplantae</taxon>
        <taxon>Streptophyta</taxon>
        <taxon>Klebsormidiophyceae</taxon>
        <taxon>Klebsormidiales</taxon>
        <taxon>Klebsormidiaceae</taxon>
        <taxon>Klebsormidium</taxon>
    </lineage>
</organism>
<proteinExistence type="inferred from homology"/>
<keyword evidence="6" id="KW-0238">DNA-binding</keyword>
<dbReference type="GO" id="GO:0003697">
    <property type="term" value="F:single-stranded DNA binding"/>
    <property type="evidence" value="ECO:0007669"/>
    <property type="project" value="InterPro"/>
</dbReference>